<evidence type="ECO:0000313" key="1">
    <source>
        <dbReference type="EMBL" id="KAH7919264.1"/>
    </source>
</evidence>
<accession>A0ACB8B1Z8</accession>
<name>A0ACB8B1Z8_9AGAM</name>
<sequence length="476" mass="50685">MSTLIGVEYTPATVAPRTLTLADLHADQTIEYVRIQWVDNHNTIRYRVLPKAHFTALLASPRPSISITKSVLGLVFLTLASGFGPAGEYLYVFDLDSIRRCAYAEGHAVLFGWFQEKLPVGLPPTVDVPICPRTTLARIVKDAKTSLNAAFLVGVETEFILLSSTAPPTAINKHGWSNSTALPSGTPAAAVLHEIAQALIAGGIELQMYHSEAAPGQYEIITGPLAPLEAADALVHTRETIFNVASKHGMRATLAPRLYTDSCGSASHTHLSVHPAAPGSGPSPASTAHPALLTHLESTFLAGLLAHLPAALALTLPTRASYARMRDGIWSGGTYVAWGPDNREVPVRLCNAHSPRSRNFEVKSADGTASPYLAIAALVGAGAAGVRAGREVEGAMWDRGELLAEVGEAERRAAGVVGRLPVTLEEARKCLDADVGMREVLGDALVDAFFAVNETLDKIMSEGTEEEIVTRLVENF</sequence>
<evidence type="ECO:0000313" key="2">
    <source>
        <dbReference type="Proteomes" id="UP000790709"/>
    </source>
</evidence>
<proteinExistence type="predicted"/>
<comment type="caution">
    <text evidence="1">The sequence shown here is derived from an EMBL/GenBank/DDBJ whole genome shotgun (WGS) entry which is preliminary data.</text>
</comment>
<dbReference type="Proteomes" id="UP000790709">
    <property type="component" value="Unassembled WGS sequence"/>
</dbReference>
<dbReference type="EMBL" id="MU266677">
    <property type="protein sequence ID" value="KAH7919264.1"/>
    <property type="molecule type" value="Genomic_DNA"/>
</dbReference>
<organism evidence="1 2">
    <name type="scientific">Leucogyrophana mollusca</name>
    <dbReference type="NCBI Taxonomy" id="85980"/>
    <lineage>
        <taxon>Eukaryota</taxon>
        <taxon>Fungi</taxon>
        <taxon>Dikarya</taxon>
        <taxon>Basidiomycota</taxon>
        <taxon>Agaricomycotina</taxon>
        <taxon>Agaricomycetes</taxon>
        <taxon>Agaricomycetidae</taxon>
        <taxon>Boletales</taxon>
        <taxon>Boletales incertae sedis</taxon>
        <taxon>Leucogyrophana</taxon>
    </lineage>
</organism>
<protein>
    <submittedName>
        <fullName evidence="1">Glutamine synthetase/guanido kinase</fullName>
    </submittedName>
</protein>
<keyword evidence="1" id="KW-0808">Transferase</keyword>
<keyword evidence="2" id="KW-1185">Reference proteome</keyword>
<reference evidence="1" key="1">
    <citation type="journal article" date="2021" name="New Phytol.">
        <title>Evolutionary innovations through gain and loss of genes in the ectomycorrhizal Boletales.</title>
        <authorList>
            <person name="Wu G."/>
            <person name="Miyauchi S."/>
            <person name="Morin E."/>
            <person name="Kuo A."/>
            <person name="Drula E."/>
            <person name="Varga T."/>
            <person name="Kohler A."/>
            <person name="Feng B."/>
            <person name="Cao Y."/>
            <person name="Lipzen A."/>
            <person name="Daum C."/>
            <person name="Hundley H."/>
            <person name="Pangilinan J."/>
            <person name="Johnson J."/>
            <person name="Barry K."/>
            <person name="LaButti K."/>
            <person name="Ng V."/>
            <person name="Ahrendt S."/>
            <person name="Min B."/>
            <person name="Choi I.G."/>
            <person name="Park H."/>
            <person name="Plett J.M."/>
            <person name="Magnuson J."/>
            <person name="Spatafora J.W."/>
            <person name="Nagy L.G."/>
            <person name="Henrissat B."/>
            <person name="Grigoriev I.V."/>
            <person name="Yang Z.L."/>
            <person name="Xu J."/>
            <person name="Martin F.M."/>
        </authorList>
    </citation>
    <scope>NUCLEOTIDE SEQUENCE</scope>
    <source>
        <strain evidence="1">KUC20120723A-06</strain>
    </source>
</reference>
<gene>
    <name evidence="1" type="ORF">BV22DRAFT_1133968</name>
</gene>
<keyword evidence="1" id="KW-0418">Kinase</keyword>